<protein>
    <submittedName>
        <fullName evidence="2">Uncharacterized protein</fullName>
    </submittedName>
</protein>
<name>A0A1I7WW43_HETBA</name>
<keyword evidence="1" id="KW-1185">Reference proteome</keyword>
<dbReference type="AlphaFoldDB" id="A0A1I7WW43"/>
<sequence>MERMIVARIPIPTSMDGHCIQNRTFRGRTIDGASCSNLAKSSIPSCVDH</sequence>
<reference evidence="2" key="1">
    <citation type="submission" date="2016-11" db="UniProtKB">
        <authorList>
            <consortium name="WormBaseParasite"/>
        </authorList>
    </citation>
    <scope>IDENTIFICATION</scope>
</reference>
<organism evidence="1 2">
    <name type="scientific">Heterorhabditis bacteriophora</name>
    <name type="common">Entomopathogenic nematode worm</name>
    <dbReference type="NCBI Taxonomy" id="37862"/>
    <lineage>
        <taxon>Eukaryota</taxon>
        <taxon>Metazoa</taxon>
        <taxon>Ecdysozoa</taxon>
        <taxon>Nematoda</taxon>
        <taxon>Chromadorea</taxon>
        <taxon>Rhabditida</taxon>
        <taxon>Rhabditina</taxon>
        <taxon>Rhabditomorpha</taxon>
        <taxon>Strongyloidea</taxon>
        <taxon>Heterorhabditidae</taxon>
        <taxon>Heterorhabditis</taxon>
    </lineage>
</organism>
<dbReference type="Proteomes" id="UP000095283">
    <property type="component" value="Unplaced"/>
</dbReference>
<dbReference type="WBParaSite" id="Hba_09401">
    <property type="protein sequence ID" value="Hba_09401"/>
    <property type="gene ID" value="Hba_09401"/>
</dbReference>
<proteinExistence type="predicted"/>
<evidence type="ECO:0000313" key="1">
    <source>
        <dbReference type="Proteomes" id="UP000095283"/>
    </source>
</evidence>
<evidence type="ECO:0000313" key="2">
    <source>
        <dbReference type="WBParaSite" id="Hba_09401"/>
    </source>
</evidence>
<accession>A0A1I7WW43</accession>